<evidence type="ECO:0000313" key="3">
    <source>
        <dbReference type="EMBL" id="KAJ8302166.1"/>
    </source>
</evidence>
<keyword evidence="2" id="KW-0812">Transmembrane</keyword>
<keyword evidence="2" id="KW-0472">Membrane</keyword>
<dbReference type="InterPro" id="IPR023201">
    <property type="entry name" value="SecY_dom_sf"/>
</dbReference>
<protein>
    <submittedName>
        <fullName evidence="3">Uncharacterized protein</fullName>
    </submittedName>
</protein>
<comment type="caution">
    <text evidence="3">The sequence shown here is derived from an EMBL/GenBank/DDBJ whole genome shotgun (WGS) entry which is preliminary data.</text>
</comment>
<gene>
    <name evidence="3" type="ORF">KUTeg_021153</name>
</gene>
<reference evidence="3 4" key="1">
    <citation type="submission" date="2022-12" db="EMBL/GenBank/DDBJ databases">
        <title>Chromosome-level genome of Tegillarca granosa.</title>
        <authorList>
            <person name="Kim J."/>
        </authorList>
    </citation>
    <scope>NUCLEOTIDE SEQUENCE [LARGE SCALE GENOMIC DNA]</scope>
    <source>
        <strain evidence="3">Teg-2019</strain>
        <tissue evidence="3">Adductor muscle</tissue>
    </source>
</reference>
<evidence type="ECO:0000256" key="1">
    <source>
        <dbReference type="SAM" id="MobiDB-lite"/>
    </source>
</evidence>
<accession>A0ABQ9E9Z3</accession>
<proteinExistence type="predicted"/>
<feature type="transmembrane region" description="Helical" evidence="2">
    <location>
        <begin position="64"/>
        <end position="82"/>
    </location>
</feature>
<name>A0ABQ9E9Z3_TEGGR</name>
<feature type="compositionally biased region" description="Basic residues" evidence="1">
    <location>
        <begin position="181"/>
        <end position="191"/>
    </location>
</feature>
<keyword evidence="2" id="KW-1133">Transmembrane helix</keyword>
<sequence length="191" mass="21734">MCENDISNAYGIHNFLTASPEIPYCLLTSQKQIFKVTDVHTAAEMLYRLYDCIGPLLLLHKTQAIGSGTGILLAVTIIYQYFEIFVKEQSEMGGMINFIEKLIGKETNFTVTNEILIVQSKILQRMKEDRPYLIVHFPLLVANIHMGAIVDSRALCRSCEVAGINMNEDKTRQEPFPLQSKRGKNNKHRKK</sequence>
<dbReference type="Proteomes" id="UP001217089">
    <property type="component" value="Unassembled WGS sequence"/>
</dbReference>
<organism evidence="3 4">
    <name type="scientific">Tegillarca granosa</name>
    <name type="common">Malaysian cockle</name>
    <name type="synonym">Anadara granosa</name>
    <dbReference type="NCBI Taxonomy" id="220873"/>
    <lineage>
        <taxon>Eukaryota</taxon>
        <taxon>Metazoa</taxon>
        <taxon>Spiralia</taxon>
        <taxon>Lophotrochozoa</taxon>
        <taxon>Mollusca</taxon>
        <taxon>Bivalvia</taxon>
        <taxon>Autobranchia</taxon>
        <taxon>Pteriomorphia</taxon>
        <taxon>Arcoida</taxon>
        <taxon>Arcoidea</taxon>
        <taxon>Arcidae</taxon>
        <taxon>Tegillarca</taxon>
    </lineage>
</organism>
<evidence type="ECO:0000313" key="4">
    <source>
        <dbReference type="Proteomes" id="UP001217089"/>
    </source>
</evidence>
<dbReference type="EMBL" id="JARBDR010000918">
    <property type="protein sequence ID" value="KAJ8302166.1"/>
    <property type="molecule type" value="Genomic_DNA"/>
</dbReference>
<keyword evidence="4" id="KW-1185">Reference proteome</keyword>
<dbReference type="Gene3D" id="1.10.3370.10">
    <property type="entry name" value="SecY subunit domain"/>
    <property type="match status" value="1"/>
</dbReference>
<feature type="region of interest" description="Disordered" evidence="1">
    <location>
        <begin position="172"/>
        <end position="191"/>
    </location>
</feature>
<evidence type="ECO:0000256" key="2">
    <source>
        <dbReference type="SAM" id="Phobius"/>
    </source>
</evidence>